<evidence type="ECO:0000313" key="2">
    <source>
        <dbReference type="EMBL" id="MBS2553349.1"/>
    </source>
</evidence>
<name>A0ABS5L5D1_9ACTN</name>
<evidence type="ECO:0000313" key="3">
    <source>
        <dbReference type="Proteomes" id="UP000730482"/>
    </source>
</evidence>
<dbReference type="Pfam" id="PF12706">
    <property type="entry name" value="Lactamase_B_2"/>
    <property type="match status" value="1"/>
</dbReference>
<dbReference type="InterPro" id="IPR036866">
    <property type="entry name" value="RibonucZ/Hydroxyglut_hydro"/>
</dbReference>
<dbReference type="CDD" id="cd07716">
    <property type="entry name" value="RNaseZ_short-form-like_MBL-fold"/>
    <property type="match status" value="1"/>
</dbReference>
<dbReference type="EMBL" id="JAAFYZ010000248">
    <property type="protein sequence ID" value="MBS2553349.1"/>
    <property type="molecule type" value="Genomic_DNA"/>
</dbReference>
<dbReference type="InterPro" id="IPR001279">
    <property type="entry name" value="Metallo-B-lactamas"/>
</dbReference>
<organism evidence="2 3">
    <name type="scientific">Catenulispora pinistramenti</name>
    <dbReference type="NCBI Taxonomy" id="2705254"/>
    <lineage>
        <taxon>Bacteria</taxon>
        <taxon>Bacillati</taxon>
        <taxon>Actinomycetota</taxon>
        <taxon>Actinomycetes</taxon>
        <taxon>Catenulisporales</taxon>
        <taxon>Catenulisporaceae</taxon>
        <taxon>Catenulispora</taxon>
    </lineage>
</organism>
<dbReference type="RefSeq" id="WP_212019800.1">
    <property type="nucleotide sequence ID" value="NZ_JAAFYZ010000248.1"/>
</dbReference>
<evidence type="ECO:0000259" key="1">
    <source>
        <dbReference type="SMART" id="SM00849"/>
    </source>
</evidence>
<dbReference type="Proteomes" id="UP000730482">
    <property type="component" value="Unassembled WGS sequence"/>
</dbReference>
<dbReference type="Gene3D" id="3.60.15.10">
    <property type="entry name" value="Ribonuclease Z/Hydroxyacylglutathione hydrolase-like"/>
    <property type="match status" value="1"/>
</dbReference>
<dbReference type="SUPFAM" id="SSF56281">
    <property type="entry name" value="Metallo-hydrolase/oxidoreductase"/>
    <property type="match status" value="1"/>
</dbReference>
<keyword evidence="3" id="KW-1185">Reference proteome</keyword>
<reference evidence="2 3" key="1">
    <citation type="submission" date="2020-02" db="EMBL/GenBank/DDBJ databases">
        <title>Acidophilic actinobacteria isolated from forest soil.</title>
        <authorList>
            <person name="Golinska P."/>
        </authorList>
    </citation>
    <scope>NUCLEOTIDE SEQUENCE [LARGE SCALE GENOMIC DNA]</scope>
    <source>
        <strain evidence="2 3">NL8</strain>
    </source>
</reference>
<sequence length="257" mass="27201">MKLTVIGSSGSFGGPGNPCSSYLVEHDGHRVLLDFGNGALGELQRYGDIYDLQAVILSHLHADHCVDMCGYYVARKYRPGGEPLPLLPVWGPAGTRERIAKAYDTDDAECESVFTFRNVLEGAGEGATANTFETGPFTVRVSRVDHPVEAYAIRLEAAGRTLVYSGDTGPCAALDHLAKGADLLLAEASFEEGRDDGLLGLHLNGRQAGESASAAAAGRLVLTHIPPWTDAELNLTAAKAAYDGQVFLATPGAVFQI</sequence>
<dbReference type="SMART" id="SM00849">
    <property type="entry name" value="Lactamase_B"/>
    <property type="match status" value="1"/>
</dbReference>
<dbReference type="PANTHER" id="PTHR46018">
    <property type="entry name" value="ZINC PHOSPHODIESTERASE ELAC PROTEIN 1"/>
    <property type="match status" value="1"/>
</dbReference>
<accession>A0ABS5L5D1</accession>
<comment type="caution">
    <text evidence="2">The sequence shown here is derived from an EMBL/GenBank/DDBJ whole genome shotgun (WGS) entry which is preliminary data.</text>
</comment>
<dbReference type="PANTHER" id="PTHR46018:SF4">
    <property type="entry name" value="METALLO-HYDROLASE YHFI-RELATED"/>
    <property type="match status" value="1"/>
</dbReference>
<feature type="domain" description="Metallo-beta-lactamase" evidence="1">
    <location>
        <begin position="18"/>
        <end position="202"/>
    </location>
</feature>
<proteinExistence type="predicted"/>
<protein>
    <submittedName>
        <fullName evidence="2">MBL fold metallo-hydrolase</fullName>
    </submittedName>
</protein>
<gene>
    <name evidence="2" type="ORF">KGQ19_41495</name>
</gene>